<evidence type="ECO:0000256" key="3">
    <source>
        <dbReference type="ARBA" id="ARBA00022737"/>
    </source>
</evidence>
<accession>A0A0X3APR6</accession>
<keyword evidence="3" id="KW-0677">Repeat</keyword>
<dbReference type="InterPro" id="IPR011004">
    <property type="entry name" value="Trimer_LpxA-like_sf"/>
</dbReference>
<name>A0A0X3APR6_9FLAO</name>
<proteinExistence type="inferred from homology"/>
<dbReference type="PIRSF" id="PIRSF000441">
    <property type="entry name" value="CysE"/>
    <property type="match status" value="1"/>
</dbReference>
<keyword evidence="2 5" id="KW-0808">Transferase</keyword>
<dbReference type="EMBL" id="FCOR01000006">
    <property type="protein sequence ID" value="CVK16364.1"/>
    <property type="molecule type" value="Genomic_DNA"/>
</dbReference>
<comment type="similarity">
    <text evidence="1 5">Belongs to the transferase hexapeptide repeat family.</text>
</comment>
<dbReference type="CDD" id="cd03354">
    <property type="entry name" value="LbH_SAT"/>
    <property type="match status" value="1"/>
</dbReference>
<evidence type="ECO:0000256" key="4">
    <source>
        <dbReference type="ARBA" id="ARBA00023315"/>
    </source>
</evidence>
<dbReference type="GO" id="GO:0009001">
    <property type="term" value="F:serine O-acetyltransferase activity"/>
    <property type="evidence" value="ECO:0007669"/>
    <property type="project" value="UniProtKB-EC"/>
</dbReference>
<protein>
    <recommendedName>
        <fullName evidence="5">Serine acetyltransferase</fullName>
        <ecNumber evidence="5">2.3.1.30</ecNumber>
    </recommendedName>
</protein>
<dbReference type="Gene3D" id="2.160.10.10">
    <property type="entry name" value="Hexapeptide repeat proteins"/>
    <property type="match status" value="1"/>
</dbReference>
<evidence type="ECO:0000256" key="1">
    <source>
        <dbReference type="ARBA" id="ARBA00007274"/>
    </source>
</evidence>
<dbReference type="InterPro" id="IPR005881">
    <property type="entry name" value="Ser_O-AcTrfase"/>
</dbReference>
<dbReference type="GO" id="GO:0006535">
    <property type="term" value="P:cysteine biosynthetic process from serine"/>
    <property type="evidence" value="ECO:0007669"/>
    <property type="project" value="InterPro"/>
</dbReference>
<dbReference type="SUPFAM" id="SSF51161">
    <property type="entry name" value="Trimeric LpxA-like enzymes"/>
    <property type="match status" value="1"/>
</dbReference>
<dbReference type="InterPro" id="IPR045304">
    <property type="entry name" value="LbH_SAT"/>
</dbReference>
<comment type="catalytic activity">
    <reaction evidence="5">
        <text>L-serine + acetyl-CoA = O-acetyl-L-serine + CoA</text>
        <dbReference type="Rhea" id="RHEA:24560"/>
        <dbReference type="ChEBI" id="CHEBI:33384"/>
        <dbReference type="ChEBI" id="CHEBI:57287"/>
        <dbReference type="ChEBI" id="CHEBI:57288"/>
        <dbReference type="ChEBI" id="CHEBI:58340"/>
        <dbReference type="EC" id="2.3.1.30"/>
    </reaction>
</comment>
<dbReference type="OrthoDB" id="9814490at2"/>
<gene>
    <name evidence="6" type="ORF">Ga0061079_106129</name>
</gene>
<dbReference type="AlphaFoldDB" id="A0A0X3APR6"/>
<keyword evidence="4 5" id="KW-0012">Acyltransferase</keyword>
<dbReference type="GO" id="GO:0005737">
    <property type="term" value="C:cytoplasm"/>
    <property type="evidence" value="ECO:0007669"/>
    <property type="project" value="InterPro"/>
</dbReference>
<reference evidence="6 7" key="1">
    <citation type="submission" date="2016-01" db="EMBL/GenBank/DDBJ databases">
        <authorList>
            <person name="McClelland M."/>
            <person name="Jain A."/>
            <person name="Saraogi P."/>
            <person name="Mendelson R."/>
            <person name="Westerman R."/>
            <person name="SanMiguel P."/>
            <person name="Csonka L."/>
        </authorList>
    </citation>
    <scope>NUCLEOTIDE SEQUENCE [LARGE SCALE GENOMIC DNA]</scope>
    <source>
        <strain evidence="6 7">R-53146</strain>
    </source>
</reference>
<dbReference type="EC" id="2.3.1.30" evidence="5"/>
<dbReference type="InterPro" id="IPR018357">
    <property type="entry name" value="Hexapep_transf_CS"/>
</dbReference>
<evidence type="ECO:0000256" key="5">
    <source>
        <dbReference type="PIRNR" id="PIRNR000441"/>
    </source>
</evidence>
<dbReference type="Pfam" id="PF00132">
    <property type="entry name" value="Hexapep"/>
    <property type="match status" value="2"/>
</dbReference>
<dbReference type="PROSITE" id="PS00101">
    <property type="entry name" value="HEXAPEP_TRANSFERASES"/>
    <property type="match status" value="1"/>
</dbReference>
<dbReference type="Proteomes" id="UP000182761">
    <property type="component" value="Unassembled WGS sequence"/>
</dbReference>
<keyword evidence="7" id="KW-1185">Reference proteome</keyword>
<evidence type="ECO:0000256" key="2">
    <source>
        <dbReference type="ARBA" id="ARBA00022679"/>
    </source>
</evidence>
<dbReference type="STRING" id="1586267.GCA_001418685_01214"/>
<evidence type="ECO:0000313" key="6">
    <source>
        <dbReference type="EMBL" id="CVK16364.1"/>
    </source>
</evidence>
<sequence length="182" mass="20479">MSNSQIQKDYYRIYGKWPGKFFGKSLMNPNFRYIYFLRKASIHKKKSFLGLLYRAILYHYQTKYGFQIYPETQIGEGFYLGHWGTVIINPEVKIGRNCNIAPGVTIGKTNRGKKAGVPVIGNEVWIGTNAVIVGNIRIGNNVLIAPNAYVTEDIPDNSIAIGNVAQVWPNENATEGYISNKV</sequence>
<dbReference type="RefSeq" id="WP_055425561.1">
    <property type="nucleotide sequence ID" value="NZ_FCOR01000006.1"/>
</dbReference>
<dbReference type="InterPro" id="IPR001451">
    <property type="entry name" value="Hexapep"/>
</dbReference>
<organism evidence="6 7">
    <name type="scientific">Apibacter mensalis</name>
    <dbReference type="NCBI Taxonomy" id="1586267"/>
    <lineage>
        <taxon>Bacteria</taxon>
        <taxon>Pseudomonadati</taxon>
        <taxon>Bacteroidota</taxon>
        <taxon>Flavobacteriia</taxon>
        <taxon>Flavobacteriales</taxon>
        <taxon>Weeksellaceae</taxon>
        <taxon>Apibacter</taxon>
    </lineage>
</organism>
<evidence type="ECO:0000313" key="7">
    <source>
        <dbReference type="Proteomes" id="UP000182761"/>
    </source>
</evidence>
<dbReference type="PANTHER" id="PTHR42811">
    <property type="entry name" value="SERINE ACETYLTRANSFERASE"/>
    <property type="match status" value="1"/>
</dbReference>